<dbReference type="GO" id="GO:0005886">
    <property type="term" value="C:plasma membrane"/>
    <property type="evidence" value="ECO:0007669"/>
    <property type="project" value="UniProtKB-SubCell"/>
</dbReference>
<dbReference type="PROSITE" id="PS50850">
    <property type="entry name" value="MFS"/>
    <property type="match status" value="1"/>
</dbReference>
<dbReference type="InterPro" id="IPR011701">
    <property type="entry name" value="MFS"/>
</dbReference>
<accession>A0A3N9TGI9</accession>
<dbReference type="OrthoDB" id="9814303at2"/>
<feature type="transmembrane region" description="Helical" evidence="7">
    <location>
        <begin position="85"/>
        <end position="103"/>
    </location>
</feature>
<keyword evidence="10" id="KW-1185">Reference proteome</keyword>
<feature type="transmembrane region" description="Helical" evidence="7">
    <location>
        <begin position="256"/>
        <end position="275"/>
    </location>
</feature>
<dbReference type="EMBL" id="RJVQ01000004">
    <property type="protein sequence ID" value="RQW62873.1"/>
    <property type="molecule type" value="Genomic_DNA"/>
</dbReference>
<organism evidence="9 10">
    <name type="scientific">Vibrio viridaestus</name>
    <dbReference type="NCBI Taxonomy" id="2487322"/>
    <lineage>
        <taxon>Bacteria</taxon>
        <taxon>Pseudomonadati</taxon>
        <taxon>Pseudomonadota</taxon>
        <taxon>Gammaproteobacteria</taxon>
        <taxon>Vibrionales</taxon>
        <taxon>Vibrionaceae</taxon>
        <taxon>Vibrio</taxon>
    </lineage>
</organism>
<protein>
    <submittedName>
        <fullName evidence="9">MFS transporter</fullName>
    </submittedName>
</protein>
<dbReference type="Pfam" id="PF07690">
    <property type="entry name" value="MFS_1"/>
    <property type="match status" value="1"/>
</dbReference>
<evidence type="ECO:0000256" key="7">
    <source>
        <dbReference type="SAM" id="Phobius"/>
    </source>
</evidence>
<dbReference type="Proteomes" id="UP000281112">
    <property type="component" value="Unassembled WGS sequence"/>
</dbReference>
<dbReference type="PANTHER" id="PTHR23517:SF13">
    <property type="entry name" value="MAJOR FACILITATOR SUPERFAMILY MFS_1"/>
    <property type="match status" value="1"/>
</dbReference>
<dbReference type="InterPro" id="IPR036259">
    <property type="entry name" value="MFS_trans_sf"/>
</dbReference>
<feature type="transmembrane region" description="Helical" evidence="7">
    <location>
        <begin position="115"/>
        <end position="135"/>
    </location>
</feature>
<gene>
    <name evidence="9" type="ORF">EES38_11115</name>
</gene>
<dbReference type="SUPFAM" id="SSF103473">
    <property type="entry name" value="MFS general substrate transporter"/>
    <property type="match status" value="1"/>
</dbReference>
<feature type="transmembrane region" description="Helical" evidence="7">
    <location>
        <begin position="378"/>
        <end position="398"/>
    </location>
</feature>
<feature type="transmembrane region" description="Helical" evidence="7">
    <location>
        <begin position="287"/>
        <end position="305"/>
    </location>
</feature>
<comment type="caution">
    <text evidence="9">The sequence shown here is derived from an EMBL/GenBank/DDBJ whole genome shotgun (WGS) entry which is preliminary data.</text>
</comment>
<evidence type="ECO:0000256" key="1">
    <source>
        <dbReference type="ARBA" id="ARBA00004651"/>
    </source>
</evidence>
<keyword evidence="6 7" id="KW-0472">Membrane</keyword>
<dbReference type="InterPro" id="IPR050171">
    <property type="entry name" value="MFS_Transporters"/>
</dbReference>
<feature type="transmembrane region" description="Helical" evidence="7">
    <location>
        <begin position="349"/>
        <end position="372"/>
    </location>
</feature>
<feature type="transmembrane region" description="Helical" evidence="7">
    <location>
        <begin position="177"/>
        <end position="198"/>
    </location>
</feature>
<feature type="transmembrane region" description="Helical" evidence="7">
    <location>
        <begin position="219"/>
        <end position="241"/>
    </location>
</feature>
<feature type="transmembrane region" description="Helical" evidence="7">
    <location>
        <begin position="311"/>
        <end position="337"/>
    </location>
</feature>
<keyword evidence="4 7" id="KW-0812">Transmembrane</keyword>
<dbReference type="GO" id="GO:0022857">
    <property type="term" value="F:transmembrane transporter activity"/>
    <property type="evidence" value="ECO:0007669"/>
    <property type="project" value="InterPro"/>
</dbReference>
<keyword evidence="5 7" id="KW-1133">Transmembrane helix</keyword>
<evidence type="ECO:0000256" key="3">
    <source>
        <dbReference type="ARBA" id="ARBA00022475"/>
    </source>
</evidence>
<evidence type="ECO:0000256" key="6">
    <source>
        <dbReference type="ARBA" id="ARBA00023136"/>
    </source>
</evidence>
<keyword evidence="3" id="KW-1003">Cell membrane</keyword>
<reference evidence="9 10" key="1">
    <citation type="submission" date="2018-11" db="EMBL/GenBank/DDBJ databases">
        <title>Vibrio LJC006 sp. nov., isolated from seawater during the bloom of the enteromorpha.</title>
        <authorList>
            <person name="Liang J."/>
        </authorList>
    </citation>
    <scope>NUCLEOTIDE SEQUENCE [LARGE SCALE GENOMIC DNA]</scope>
    <source>
        <strain evidence="9 10">LJC006</strain>
    </source>
</reference>
<dbReference type="Gene3D" id="1.20.1250.20">
    <property type="entry name" value="MFS general substrate transporter like domains"/>
    <property type="match status" value="2"/>
</dbReference>
<evidence type="ECO:0000259" key="8">
    <source>
        <dbReference type="PROSITE" id="PS50850"/>
    </source>
</evidence>
<feature type="transmembrane region" description="Helical" evidence="7">
    <location>
        <begin position="50"/>
        <end position="73"/>
    </location>
</feature>
<dbReference type="AlphaFoldDB" id="A0A3N9TGI9"/>
<evidence type="ECO:0000313" key="10">
    <source>
        <dbReference type="Proteomes" id="UP000281112"/>
    </source>
</evidence>
<evidence type="ECO:0000313" key="9">
    <source>
        <dbReference type="EMBL" id="RQW62873.1"/>
    </source>
</evidence>
<dbReference type="InterPro" id="IPR005829">
    <property type="entry name" value="Sugar_transporter_CS"/>
</dbReference>
<proteinExistence type="predicted"/>
<dbReference type="PANTHER" id="PTHR23517">
    <property type="entry name" value="RESISTANCE PROTEIN MDTM, PUTATIVE-RELATED-RELATED"/>
    <property type="match status" value="1"/>
</dbReference>
<name>A0A3N9TGI9_9VIBR</name>
<evidence type="ECO:0000256" key="5">
    <source>
        <dbReference type="ARBA" id="ARBA00022989"/>
    </source>
</evidence>
<sequence>MSTITHSIHSTKARQGFTPFVIAAFTFMVAMMGTTLPTPIYTIYESQLSISSPMVTVIFAVYAAGVIGALLLTGNWSDQIGRKPILLAGLAFAVLSDIIFMFAQGLPLILVGRVLSGISAGLFASTATAAIMDLVPKGYERIGVLTGTAVNMGGLGLGPILAGAIAVELPNPMVTPYLLHLVLVVIAVAGFLFIPETVKRSPSPSFLPQKPALPTQVRAVFLPASISALAGFMVTGFYSAVVPNFLSQYLGYKGDFLIGFVAGFLFLCSTLGQIFVEHLPEKRRMHIGCIVLGIGVAIITVSMVMESLTILMVGTAVAGVGHGFAFKAGVSAVGAAAPEESKAASIASYFIVCYGAISIPVIVLGGLTLLFSLKTVSIYFSVISAILCLLAFVILMYMEREKNL</sequence>
<dbReference type="InterPro" id="IPR020846">
    <property type="entry name" value="MFS_dom"/>
</dbReference>
<evidence type="ECO:0000256" key="4">
    <source>
        <dbReference type="ARBA" id="ARBA00022692"/>
    </source>
</evidence>
<keyword evidence="2" id="KW-0813">Transport</keyword>
<feature type="domain" description="Major facilitator superfamily (MFS) profile" evidence="8">
    <location>
        <begin position="19"/>
        <end position="402"/>
    </location>
</feature>
<evidence type="ECO:0000256" key="2">
    <source>
        <dbReference type="ARBA" id="ARBA00022448"/>
    </source>
</evidence>
<dbReference type="RefSeq" id="WP_124937272.1">
    <property type="nucleotide sequence ID" value="NZ_RJVQ01000004.1"/>
</dbReference>
<feature type="transmembrane region" description="Helical" evidence="7">
    <location>
        <begin position="142"/>
        <end position="165"/>
    </location>
</feature>
<comment type="subcellular location">
    <subcellularLocation>
        <location evidence="1">Cell membrane</location>
        <topology evidence="1">Multi-pass membrane protein</topology>
    </subcellularLocation>
</comment>
<feature type="transmembrane region" description="Helical" evidence="7">
    <location>
        <begin position="20"/>
        <end position="44"/>
    </location>
</feature>
<dbReference type="PROSITE" id="PS00216">
    <property type="entry name" value="SUGAR_TRANSPORT_1"/>
    <property type="match status" value="1"/>
</dbReference>